<dbReference type="STRING" id="1265309.K529_004015"/>
<dbReference type="PANTHER" id="PTHR33375">
    <property type="entry name" value="CHROMOSOME-PARTITIONING PROTEIN PARB-RELATED"/>
    <property type="match status" value="1"/>
</dbReference>
<dbReference type="InterPro" id="IPR003115">
    <property type="entry name" value="ParB_N"/>
</dbReference>
<dbReference type="PANTHER" id="PTHR33375:SF1">
    <property type="entry name" value="CHROMOSOME-PARTITIONING PROTEIN PARB-RELATED"/>
    <property type="match status" value="1"/>
</dbReference>
<dbReference type="GO" id="GO:0045881">
    <property type="term" value="P:positive regulation of sporulation resulting in formation of a cellular spore"/>
    <property type="evidence" value="ECO:0007669"/>
    <property type="project" value="TreeGrafter"/>
</dbReference>
<gene>
    <name evidence="2" type="ORF">K529_004015</name>
</gene>
<dbReference type="RefSeq" id="WP_005615274.1">
    <property type="nucleotide sequence ID" value="NZ_CP015230.1"/>
</dbReference>
<proteinExistence type="predicted"/>
<dbReference type="SMART" id="SM00470">
    <property type="entry name" value="ParB"/>
    <property type="match status" value="1"/>
</dbReference>
<protein>
    <submittedName>
        <fullName evidence="2">Chromosome partitioning protein ParB</fullName>
    </submittedName>
</protein>
<dbReference type="EMBL" id="CP015230">
    <property type="protein sequence ID" value="ANP39923.1"/>
    <property type="molecule type" value="Genomic_DNA"/>
</dbReference>
<dbReference type="GeneID" id="28248969"/>
<dbReference type="InterPro" id="IPR050336">
    <property type="entry name" value="Chromosome_partition/occlusion"/>
</dbReference>
<dbReference type="SUPFAM" id="SSF110849">
    <property type="entry name" value="ParB/Sulfiredoxin"/>
    <property type="match status" value="1"/>
</dbReference>
<evidence type="ECO:0000259" key="1">
    <source>
        <dbReference type="SMART" id="SM00470"/>
    </source>
</evidence>
<sequence length="284" mass="31421">MAAKIIQSITELPVDDIQMGTRLRPVSKAGVEAIKASITELGVMKDAIHVRKHKRSGKIELLAGAHRLTVAQELDWPTIKVVCWDCNDDFARLMEIDDNLAGAELTALDTAVFLAERKRVYEKLHPETRSGVAGGLARHGLANDTMSFAAATAEKFGISVRQVERIVRAGGSIEKDDAHRLRSSERPVTLNDLTELAKIGEVTERSRVIDLLAEGKVKSAKDARKTWASEQNRGVTPPMNNTEKTWQRLQDAWKRASKAGRVTFLEEHGDEVQALLDEIREGQA</sequence>
<dbReference type="Proteomes" id="UP000013243">
    <property type="component" value="Chromosome"/>
</dbReference>
<dbReference type="Gene3D" id="3.90.1530.10">
    <property type="entry name" value="Conserved hypothetical protein from pyrococcus furiosus pfu- 392566-001, ParB domain"/>
    <property type="match status" value="1"/>
</dbReference>
<accession>A0A1B1A031</accession>
<dbReference type="GO" id="GO:0005694">
    <property type="term" value="C:chromosome"/>
    <property type="evidence" value="ECO:0007669"/>
    <property type="project" value="TreeGrafter"/>
</dbReference>
<dbReference type="KEGG" id="rmb:K529_004015"/>
<evidence type="ECO:0000313" key="3">
    <source>
        <dbReference type="Proteomes" id="UP000013243"/>
    </source>
</evidence>
<name>A0A1B1A031_9RHOB</name>
<reference evidence="2 3" key="1">
    <citation type="journal article" date="2016" name="ISME J.">
        <title>Global occurrence and heterogeneity of the Roseobacter-clade species Ruegeria mobilis.</title>
        <authorList>
            <person name="Sonnenschein E."/>
            <person name="Gram L."/>
        </authorList>
    </citation>
    <scope>NUCLEOTIDE SEQUENCE [LARGE SCALE GENOMIC DNA]</scope>
    <source>
        <strain evidence="2 3">F1926</strain>
    </source>
</reference>
<evidence type="ECO:0000313" key="2">
    <source>
        <dbReference type="EMBL" id="ANP39923.1"/>
    </source>
</evidence>
<dbReference type="InterPro" id="IPR036086">
    <property type="entry name" value="ParB/Sulfiredoxin_sf"/>
</dbReference>
<feature type="domain" description="ParB-like N-terminal" evidence="1">
    <location>
        <begin position="10"/>
        <end position="100"/>
    </location>
</feature>
<organism evidence="2 3">
    <name type="scientific">Tritonibacter mobilis F1926</name>
    <dbReference type="NCBI Taxonomy" id="1265309"/>
    <lineage>
        <taxon>Bacteria</taxon>
        <taxon>Pseudomonadati</taxon>
        <taxon>Pseudomonadota</taxon>
        <taxon>Alphaproteobacteria</taxon>
        <taxon>Rhodobacterales</taxon>
        <taxon>Paracoccaceae</taxon>
        <taxon>Tritonibacter</taxon>
    </lineage>
</organism>
<dbReference type="GO" id="GO:0007059">
    <property type="term" value="P:chromosome segregation"/>
    <property type="evidence" value="ECO:0007669"/>
    <property type="project" value="TreeGrafter"/>
</dbReference>
<dbReference type="AlphaFoldDB" id="A0A1B1A031"/>
<dbReference type="Pfam" id="PF02195">
    <property type="entry name" value="ParB_N"/>
    <property type="match status" value="1"/>
</dbReference>
<dbReference type="OrthoDB" id="2053844at2"/>